<dbReference type="OrthoDB" id="4476201at2759"/>
<proteinExistence type="predicted"/>
<feature type="domain" description="Heterokaryon incompatibility" evidence="1">
    <location>
        <begin position="39"/>
        <end position="217"/>
    </location>
</feature>
<dbReference type="Pfam" id="PF26639">
    <property type="entry name" value="Het-6_barrel"/>
    <property type="match status" value="1"/>
</dbReference>
<comment type="caution">
    <text evidence="2">The sequence shown here is derived from an EMBL/GenBank/DDBJ whole genome shotgun (WGS) entry which is preliminary data.</text>
</comment>
<dbReference type="Pfam" id="PF06985">
    <property type="entry name" value="HET"/>
    <property type="match status" value="1"/>
</dbReference>
<accession>A0A9P4R4N0</accession>
<evidence type="ECO:0000259" key="1">
    <source>
        <dbReference type="Pfam" id="PF06985"/>
    </source>
</evidence>
<organism evidence="2 3">
    <name type="scientific">Polyplosphaeria fusca</name>
    <dbReference type="NCBI Taxonomy" id="682080"/>
    <lineage>
        <taxon>Eukaryota</taxon>
        <taxon>Fungi</taxon>
        <taxon>Dikarya</taxon>
        <taxon>Ascomycota</taxon>
        <taxon>Pezizomycotina</taxon>
        <taxon>Dothideomycetes</taxon>
        <taxon>Pleosporomycetidae</taxon>
        <taxon>Pleosporales</taxon>
        <taxon>Tetraplosphaeriaceae</taxon>
        <taxon>Polyplosphaeria</taxon>
    </lineage>
</organism>
<protein>
    <recommendedName>
        <fullName evidence="1">Heterokaryon incompatibility domain-containing protein</fullName>
    </recommendedName>
</protein>
<dbReference type="AlphaFoldDB" id="A0A9P4R4N0"/>
<name>A0A9P4R4N0_9PLEO</name>
<keyword evidence="3" id="KW-1185">Reference proteome</keyword>
<dbReference type="PANTHER" id="PTHR24148:SF64">
    <property type="entry name" value="HETEROKARYON INCOMPATIBILITY DOMAIN-CONTAINING PROTEIN"/>
    <property type="match status" value="1"/>
</dbReference>
<evidence type="ECO:0000313" key="2">
    <source>
        <dbReference type="EMBL" id="KAF2736871.1"/>
    </source>
</evidence>
<dbReference type="InterPro" id="IPR010730">
    <property type="entry name" value="HET"/>
</dbReference>
<reference evidence="2" key="1">
    <citation type="journal article" date="2020" name="Stud. Mycol.">
        <title>101 Dothideomycetes genomes: a test case for predicting lifestyles and emergence of pathogens.</title>
        <authorList>
            <person name="Haridas S."/>
            <person name="Albert R."/>
            <person name="Binder M."/>
            <person name="Bloem J."/>
            <person name="Labutti K."/>
            <person name="Salamov A."/>
            <person name="Andreopoulos B."/>
            <person name="Baker S."/>
            <person name="Barry K."/>
            <person name="Bills G."/>
            <person name="Bluhm B."/>
            <person name="Cannon C."/>
            <person name="Castanera R."/>
            <person name="Culley D."/>
            <person name="Daum C."/>
            <person name="Ezra D."/>
            <person name="Gonzalez J."/>
            <person name="Henrissat B."/>
            <person name="Kuo A."/>
            <person name="Liang C."/>
            <person name="Lipzen A."/>
            <person name="Lutzoni F."/>
            <person name="Magnuson J."/>
            <person name="Mondo S."/>
            <person name="Nolan M."/>
            <person name="Ohm R."/>
            <person name="Pangilinan J."/>
            <person name="Park H.-J."/>
            <person name="Ramirez L."/>
            <person name="Alfaro M."/>
            <person name="Sun H."/>
            <person name="Tritt A."/>
            <person name="Yoshinaga Y."/>
            <person name="Zwiers L.-H."/>
            <person name="Turgeon B."/>
            <person name="Goodwin S."/>
            <person name="Spatafora J."/>
            <person name="Crous P."/>
            <person name="Grigoriev I."/>
        </authorList>
    </citation>
    <scope>NUCLEOTIDE SEQUENCE</scope>
    <source>
        <strain evidence="2">CBS 125425</strain>
    </source>
</reference>
<dbReference type="Proteomes" id="UP000799444">
    <property type="component" value="Unassembled WGS sequence"/>
</dbReference>
<gene>
    <name evidence="2" type="ORF">EJ04DRAFT_521688</name>
</gene>
<dbReference type="PANTHER" id="PTHR24148">
    <property type="entry name" value="ANKYRIN REPEAT DOMAIN-CONTAINING PROTEIN 39 HOMOLOG-RELATED"/>
    <property type="match status" value="1"/>
</dbReference>
<evidence type="ECO:0000313" key="3">
    <source>
        <dbReference type="Proteomes" id="UP000799444"/>
    </source>
</evidence>
<dbReference type="EMBL" id="ML996121">
    <property type="protein sequence ID" value="KAF2736871.1"/>
    <property type="molecule type" value="Genomic_DNA"/>
</dbReference>
<sequence length="701" mass="78351">MAIYAPLPSDSSIRVLCIDDTLNCQVSVVDLDDQDHAPYDCLSYTWGSPVPPDSPDAARYDPALATAQPAITVDGNELAVTQSLYEALCQLRQGDPARLRSIWIDAICIDQRNPEGLAERASQVAMMDRIYASATHVFVWLGPAPENEAASLTFAMQQLASVSTNTLEMALLSGPLHVLDLATYEKLAIEPMSIDVLKLIGDFFQRAWFQRMWTHQEAALARSLSFHLGPKMLTWRDLERSTMLIYRLGLLLSDVFSSPPGIIESIEQPEVCLRVSESTCLAWNCIRSILKFREESKVLGVENRFAHLDLRSQAPVTATREYAGNPQAWKGFRTHVLHKSRRKKASDPRDKIYAMLGLLQGMTDETGNKVITPDYSQSNSATKLYTQITRELFQDDTSLVWGAAIRVPPVEDWSVRNISDLPSWVPDFSAPDTPMHIMSAAMFHYNASAHLVGGFIPTRDSYQWGVRGLHVNNDRIIALGESYEEMKMTCSVQRCIQLIKRTSYLARGGLERGDILARTLTANLTLGFETPTEDRKAVFRCYLAALKASQLIKSNKTTKGDDALAMHAVDEFVLLVGGWRPTYDMVTVVERTILGAELSLTEKEEARAVLNQASRYEAQLNRLFTNRRLFLTQMGRVGIGPTSLQVGDEVWLIPPEKTFHILRPVAGQQYRLMGDAYVDGIMFGEAAMSAKEEDLVDVYLV</sequence>
<dbReference type="InterPro" id="IPR052895">
    <property type="entry name" value="HetReg/Transcr_Mod"/>
</dbReference>